<evidence type="ECO:0000256" key="1">
    <source>
        <dbReference type="ARBA" id="ARBA00006987"/>
    </source>
</evidence>
<dbReference type="CDD" id="cd07012">
    <property type="entry name" value="PBP2_Bug_TTT"/>
    <property type="match status" value="1"/>
</dbReference>
<evidence type="ECO:0000313" key="4">
    <source>
        <dbReference type="Proteomes" id="UP000326780"/>
    </source>
</evidence>
<name>A0A5Q0M6I1_VARPD</name>
<dbReference type="EMBL" id="CP045644">
    <property type="protein sequence ID" value="QFZ84052.1"/>
    <property type="molecule type" value="Genomic_DNA"/>
</dbReference>
<dbReference type="Pfam" id="PF03401">
    <property type="entry name" value="TctC"/>
    <property type="match status" value="1"/>
</dbReference>
<keyword evidence="2" id="KW-0732">Signal</keyword>
<comment type="similarity">
    <text evidence="1">Belongs to the UPF0065 (bug) family.</text>
</comment>
<evidence type="ECO:0000256" key="2">
    <source>
        <dbReference type="SAM" id="SignalP"/>
    </source>
</evidence>
<feature type="signal peptide" evidence="2">
    <location>
        <begin position="1"/>
        <end position="29"/>
    </location>
</feature>
<protein>
    <submittedName>
        <fullName evidence="3">Tripartite tricarboxylate transporter substrate binding protein</fullName>
    </submittedName>
</protein>
<feature type="chain" id="PRO_5024836647" evidence="2">
    <location>
        <begin position="30"/>
        <end position="331"/>
    </location>
</feature>
<dbReference type="PANTHER" id="PTHR42928:SF5">
    <property type="entry name" value="BLR1237 PROTEIN"/>
    <property type="match status" value="1"/>
</dbReference>
<proteinExistence type="inferred from homology"/>
<accession>A0A5Q0M6I1</accession>
<sequence>MSVRFFPFAGAVRALLVGAALAVSAQAQAAGYPERPVRILVGVQAGASTDTLARLVAQKLGDRLGQPFIVENRTGAATRIGMETMARAPADGYTLGLANAVSTSFPLMFDNFPFVPGKDFVPVSMVGRAPSFLAVRSTLPVRNVAEFIAYAKANSGKLSFGYGGAGSNPHVAALTLVRSLGVKAIGAPYKGNAPTALAVGAGEVDFAMLEYAAVRPMVERGNVRLLAVTEPKRFALLPDVPTSTEQGLTREIEGMTPWFMWMAPAGTPKPVVELLNRHVNEILKLPEVQQPLRAAGIEPEGSTTAAATEYFLGERARITRLSQELGVSFKE</sequence>
<dbReference type="RefSeq" id="WP_153282705.1">
    <property type="nucleotide sequence ID" value="NZ_CP045644.1"/>
</dbReference>
<evidence type="ECO:0000313" key="3">
    <source>
        <dbReference type="EMBL" id="QFZ84052.1"/>
    </source>
</evidence>
<dbReference type="PIRSF" id="PIRSF017082">
    <property type="entry name" value="YflP"/>
    <property type="match status" value="1"/>
</dbReference>
<organism evidence="3 4">
    <name type="scientific">Variovorax paradoxus</name>
    <dbReference type="NCBI Taxonomy" id="34073"/>
    <lineage>
        <taxon>Bacteria</taxon>
        <taxon>Pseudomonadati</taxon>
        <taxon>Pseudomonadota</taxon>
        <taxon>Betaproteobacteria</taxon>
        <taxon>Burkholderiales</taxon>
        <taxon>Comamonadaceae</taxon>
        <taxon>Variovorax</taxon>
    </lineage>
</organism>
<dbReference type="Gene3D" id="3.40.190.10">
    <property type="entry name" value="Periplasmic binding protein-like II"/>
    <property type="match status" value="1"/>
</dbReference>
<dbReference type="Gene3D" id="3.40.190.150">
    <property type="entry name" value="Bordetella uptake gene, domain 1"/>
    <property type="match status" value="1"/>
</dbReference>
<reference evidence="3 4" key="1">
    <citation type="submission" date="2019-10" db="EMBL/GenBank/DDBJ databases">
        <title>Complete genome sequence of Variovorax paradoxus 5C-2.</title>
        <authorList>
            <person name="Gogoleva N.E."/>
            <person name="Balkin A.S."/>
        </authorList>
    </citation>
    <scope>NUCLEOTIDE SEQUENCE [LARGE SCALE GENOMIC DNA]</scope>
    <source>
        <strain evidence="3 4">5C-2</strain>
    </source>
</reference>
<dbReference type="SUPFAM" id="SSF53850">
    <property type="entry name" value="Periplasmic binding protein-like II"/>
    <property type="match status" value="1"/>
</dbReference>
<dbReference type="InterPro" id="IPR042100">
    <property type="entry name" value="Bug_dom1"/>
</dbReference>
<dbReference type="Proteomes" id="UP000326780">
    <property type="component" value="Chromosome"/>
</dbReference>
<dbReference type="InterPro" id="IPR005064">
    <property type="entry name" value="BUG"/>
</dbReference>
<dbReference type="PANTHER" id="PTHR42928">
    <property type="entry name" value="TRICARBOXYLATE-BINDING PROTEIN"/>
    <property type="match status" value="1"/>
</dbReference>
<gene>
    <name evidence="3" type="ORF">GFK26_15455</name>
</gene>
<dbReference type="AlphaFoldDB" id="A0A5Q0M6I1"/>